<comment type="caution">
    <text evidence="7">The sequence shown here is derived from an EMBL/GenBank/DDBJ whole genome shotgun (WGS) entry which is preliminary data.</text>
</comment>
<proteinExistence type="inferred from homology"/>
<dbReference type="Gene3D" id="3.40.50.720">
    <property type="entry name" value="NAD(P)-binding Rossmann-like Domain"/>
    <property type="match status" value="1"/>
</dbReference>
<dbReference type="InterPro" id="IPR026055">
    <property type="entry name" value="FAR"/>
</dbReference>
<dbReference type="Pfam" id="PF07993">
    <property type="entry name" value="NAD_binding_4"/>
    <property type="match status" value="1"/>
</dbReference>
<dbReference type="CDD" id="cd09071">
    <property type="entry name" value="FAR_C"/>
    <property type="match status" value="1"/>
</dbReference>
<comment type="catalytic activity">
    <reaction evidence="4">
        <text>a long-chain fatty acyl-CoA + 2 NADPH + 2 H(+) = a long-chain primary fatty alcohol + 2 NADP(+) + CoA</text>
        <dbReference type="Rhea" id="RHEA:52716"/>
        <dbReference type="ChEBI" id="CHEBI:15378"/>
        <dbReference type="ChEBI" id="CHEBI:57287"/>
        <dbReference type="ChEBI" id="CHEBI:57783"/>
        <dbReference type="ChEBI" id="CHEBI:58349"/>
        <dbReference type="ChEBI" id="CHEBI:77396"/>
        <dbReference type="ChEBI" id="CHEBI:83139"/>
        <dbReference type="EC" id="1.2.1.84"/>
    </reaction>
</comment>
<dbReference type="EC" id="1.2.1.84" evidence="4"/>
<dbReference type="EMBL" id="JASCZI010272284">
    <property type="protein sequence ID" value="MED6221463.1"/>
    <property type="molecule type" value="Genomic_DNA"/>
</dbReference>
<dbReference type="PANTHER" id="PTHR11011:SF99">
    <property type="entry name" value="FATTY ACYL-COA REDUCTASE 3"/>
    <property type="match status" value="1"/>
</dbReference>
<keyword evidence="3 4" id="KW-0443">Lipid metabolism</keyword>
<sequence>MEEGLNQLREKGATEEDIKFAMKDLGTKRATKYGWPNTYVFTKAMGEMLLWHMKGEMPLSVIRPTMITSTYKEPFPGWIEGARTIDGLSVVYGKGKLRFFLANPEGVIDMMPADMVVNAMIVALVAQANQANHIIYHLGSSISNPIKYHSLPEYGYRYFKANPWIDLNGKPVKVCRVTILASMAGFRRFMFLRYQLPLKEDSSCHEVGDLYKPYVFLDAVFDNMNTEKLLSAAREGEVEMDLFYFDPKSIDWEYYLLNVHLPGIAKYVMK</sequence>
<evidence type="ECO:0000313" key="7">
    <source>
        <dbReference type="EMBL" id="MED6221463.1"/>
    </source>
</evidence>
<keyword evidence="8" id="KW-1185">Reference proteome</keyword>
<evidence type="ECO:0000259" key="6">
    <source>
        <dbReference type="Pfam" id="PF07993"/>
    </source>
</evidence>
<dbReference type="InterPro" id="IPR036291">
    <property type="entry name" value="NAD(P)-bd_dom_sf"/>
</dbReference>
<keyword evidence="2 4" id="KW-0444">Lipid biosynthesis</keyword>
<comment type="similarity">
    <text evidence="1 4">Belongs to the fatty acyl-CoA reductase family.</text>
</comment>
<dbReference type="InterPro" id="IPR033640">
    <property type="entry name" value="FAR_C"/>
</dbReference>
<keyword evidence="4" id="KW-0521">NADP</keyword>
<protein>
    <recommendedName>
        <fullName evidence="4">Fatty acyl-CoA reductase</fullName>
        <ecNumber evidence="4">1.2.1.84</ecNumber>
    </recommendedName>
</protein>
<organism evidence="7 8">
    <name type="scientific">Stylosanthes scabra</name>
    <dbReference type="NCBI Taxonomy" id="79078"/>
    <lineage>
        <taxon>Eukaryota</taxon>
        <taxon>Viridiplantae</taxon>
        <taxon>Streptophyta</taxon>
        <taxon>Embryophyta</taxon>
        <taxon>Tracheophyta</taxon>
        <taxon>Spermatophyta</taxon>
        <taxon>Magnoliopsida</taxon>
        <taxon>eudicotyledons</taxon>
        <taxon>Gunneridae</taxon>
        <taxon>Pentapetalae</taxon>
        <taxon>rosids</taxon>
        <taxon>fabids</taxon>
        <taxon>Fabales</taxon>
        <taxon>Fabaceae</taxon>
        <taxon>Papilionoideae</taxon>
        <taxon>50 kb inversion clade</taxon>
        <taxon>dalbergioids sensu lato</taxon>
        <taxon>Dalbergieae</taxon>
        <taxon>Pterocarpus clade</taxon>
        <taxon>Stylosanthes</taxon>
    </lineage>
</organism>
<evidence type="ECO:0000313" key="8">
    <source>
        <dbReference type="Proteomes" id="UP001341840"/>
    </source>
</evidence>
<name>A0ABU6ZHN5_9FABA</name>
<dbReference type="Pfam" id="PF03015">
    <property type="entry name" value="Sterile"/>
    <property type="match status" value="1"/>
</dbReference>
<evidence type="ECO:0000259" key="5">
    <source>
        <dbReference type="Pfam" id="PF03015"/>
    </source>
</evidence>
<evidence type="ECO:0000256" key="1">
    <source>
        <dbReference type="ARBA" id="ARBA00005928"/>
    </source>
</evidence>
<dbReference type="Proteomes" id="UP001341840">
    <property type="component" value="Unassembled WGS sequence"/>
</dbReference>
<feature type="domain" description="Thioester reductase (TE)" evidence="6">
    <location>
        <begin position="20"/>
        <end position="120"/>
    </location>
</feature>
<accession>A0ABU6ZHN5</accession>
<evidence type="ECO:0000256" key="2">
    <source>
        <dbReference type="ARBA" id="ARBA00022516"/>
    </source>
</evidence>
<evidence type="ECO:0000256" key="4">
    <source>
        <dbReference type="RuleBase" id="RU363097"/>
    </source>
</evidence>
<reference evidence="7 8" key="1">
    <citation type="journal article" date="2023" name="Plants (Basel)">
        <title>Bridging the Gap: Combining Genomics and Transcriptomics Approaches to Understand Stylosanthes scabra, an Orphan Legume from the Brazilian Caatinga.</title>
        <authorList>
            <person name="Ferreira-Neto J.R.C."/>
            <person name="da Silva M.D."/>
            <person name="Binneck E."/>
            <person name="de Melo N.F."/>
            <person name="da Silva R.H."/>
            <person name="de Melo A.L.T.M."/>
            <person name="Pandolfi V."/>
            <person name="Bustamante F.O."/>
            <person name="Brasileiro-Vidal A.C."/>
            <person name="Benko-Iseppon A.M."/>
        </authorList>
    </citation>
    <scope>NUCLEOTIDE SEQUENCE [LARGE SCALE GENOMIC DNA]</scope>
    <source>
        <tissue evidence="7">Leaves</tissue>
    </source>
</reference>
<comment type="function">
    <text evidence="4">Catalyzes the reduction of fatty acyl-CoA to fatty alcohols.</text>
</comment>
<keyword evidence="4" id="KW-0560">Oxidoreductase</keyword>
<dbReference type="SUPFAM" id="SSF51735">
    <property type="entry name" value="NAD(P)-binding Rossmann-fold domains"/>
    <property type="match status" value="1"/>
</dbReference>
<feature type="domain" description="Fatty acyl-CoA reductase C-terminal" evidence="5">
    <location>
        <begin position="203"/>
        <end position="270"/>
    </location>
</feature>
<dbReference type="InterPro" id="IPR013120">
    <property type="entry name" value="FAR_NAD-bd"/>
</dbReference>
<evidence type="ECO:0000256" key="3">
    <source>
        <dbReference type="ARBA" id="ARBA00023098"/>
    </source>
</evidence>
<dbReference type="PANTHER" id="PTHR11011">
    <property type="entry name" value="MALE STERILITY PROTEIN 2-RELATED"/>
    <property type="match status" value="1"/>
</dbReference>
<gene>
    <name evidence="7" type="ORF">PIB30_054942</name>
</gene>